<proteinExistence type="predicted"/>
<protein>
    <recommendedName>
        <fullName evidence="4">DUF983 domain-containing protein</fullName>
    </recommendedName>
</protein>
<keyword evidence="1" id="KW-0812">Transmembrane</keyword>
<accession>A0ABS8JDL4</accession>
<sequence length="110" mass="12609">MSKSTFFQRLVSCPHCGDRIAIEDSRTYVPIPEKSTPNRQVQWMYTVCPRCRHDYIVIGEQRAAWIALGAFFASVASTFFIPSWWTLIVVGAVLLLQNKIMQLFVRAVRA</sequence>
<comment type="caution">
    <text evidence="2">The sequence shown here is derived from an EMBL/GenBank/DDBJ whole genome shotgun (WGS) entry which is preliminary data.</text>
</comment>
<dbReference type="Proteomes" id="UP001165293">
    <property type="component" value="Unassembled WGS sequence"/>
</dbReference>
<keyword evidence="1" id="KW-0472">Membrane</keyword>
<feature type="transmembrane region" description="Helical" evidence="1">
    <location>
        <begin position="63"/>
        <end position="96"/>
    </location>
</feature>
<keyword evidence="3" id="KW-1185">Reference proteome</keyword>
<dbReference type="EMBL" id="JAJGAK010000001">
    <property type="protein sequence ID" value="MCC8361694.1"/>
    <property type="molecule type" value="Genomic_DNA"/>
</dbReference>
<evidence type="ECO:0000256" key="1">
    <source>
        <dbReference type="SAM" id="Phobius"/>
    </source>
</evidence>
<evidence type="ECO:0000313" key="2">
    <source>
        <dbReference type="EMBL" id="MCC8361694.1"/>
    </source>
</evidence>
<reference evidence="2" key="1">
    <citation type="submission" date="2021-10" db="EMBL/GenBank/DDBJ databases">
        <authorList>
            <person name="Lyu M."/>
            <person name="Wang X."/>
            <person name="Meng X."/>
            <person name="Xu K."/>
        </authorList>
    </citation>
    <scope>NUCLEOTIDE SEQUENCE</scope>
    <source>
        <strain evidence="2">A6</strain>
    </source>
</reference>
<dbReference type="RefSeq" id="WP_230525348.1">
    <property type="nucleotide sequence ID" value="NZ_JAJGAK010000001.1"/>
</dbReference>
<evidence type="ECO:0008006" key="4">
    <source>
        <dbReference type="Google" id="ProtNLM"/>
    </source>
</evidence>
<organism evidence="2 3">
    <name type="scientific">Noviluteimonas lactosilytica</name>
    <dbReference type="NCBI Taxonomy" id="2888523"/>
    <lineage>
        <taxon>Bacteria</taxon>
        <taxon>Pseudomonadati</taxon>
        <taxon>Pseudomonadota</taxon>
        <taxon>Gammaproteobacteria</taxon>
        <taxon>Lysobacterales</taxon>
        <taxon>Lysobacteraceae</taxon>
        <taxon>Noviluteimonas</taxon>
    </lineage>
</organism>
<evidence type="ECO:0000313" key="3">
    <source>
        <dbReference type="Proteomes" id="UP001165293"/>
    </source>
</evidence>
<keyword evidence="1" id="KW-1133">Transmembrane helix</keyword>
<name>A0ABS8JDL4_9GAMM</name>
<gene>
    <name evidence="2" type="ORF">LK996_01165</name>
</gene>